<name>A0A6C0FVL8_9BACL</name>
<keyword evidence="2" id="KW-1185">Reference proteome</keyword>
<proteinExistence type="predicted"/>
<evidence type="ECO:0000313" key="2">
    <source>
        <dbReference type="Proteomes" id="UP000476064"/>
    </source>
</evidence>
<dbReference type="SUPFAM" id="SSF52540">
    <property type="entry name" value="P-loop containing nucleoside triphosphate hydrolases"/>
    <property type="match status" value="1"/>
</dbReference>
<reference evidence="1 2" key="1">
    <citation type="submission" date="2020-01" db="EMBL/GenBank/DDBJ databases">
        <title>Paenibacillus sp. nov., isolated from tomato rhizosphere.</title>
        <authorList>
            <person name="Weon H.-Y."/>
            <person name="Lee S.A."/>
        </authorList>
    </citation>
    <scope>NUCLEOTIDE SEQUENCE [LARGE SCALE GENOMIC DNA]</scope>
    <source>
        <strain evidence="1 2">12200R-189</strain>
    </source>
</reference>
<organism evidence="1 2">
    <name type="scientific">Paenibacillus lycopersici</name>
    <dbReference type="NCBI Taxonomy" id="2704462"/>
    <lineage>
        <taxon>Bacteria</taxon>
        <taxon>Bacillati</taxon>
        <taxon>Bacillota</taxon>
        <taxon>Bacilli</taxon>
        <taxon>Bacillales</taxon>
        <taxon>Paenibacillaceae</taxon>
        <taxon>Paenibacillus</taxon>
    </lineage>
</organism>
<gene>
    <name evidence="1" type="ORF">GXP70_02835</name>
</gene>
<dbReference type="PROSITE" id="PS50152">
    <property type="entry name" value="25A_SYNTH_3"/>
    <property type="match status" value="1"/>
</dbReference>
<dbReference type="Gene3D" id="3.40.50.300">
    <property type="entry name" value="P-loop containing nucleotide triphosphate hydrolases"/>
    <property type="match status" value="1"/>
</dbReference>
<dbReference type="KEGG" id="plyc:GXP70_02835"/>
<sequence>MELTSTVNRINAAVREVMLTHAGTSFIGLILQGSAAKGGFIPGSSDIDYVLYVADAALNEAGTLPAEQCIAIHLALSAIDVAPFRYIQFSVVSPLANPYPGPVPGAYKLLAGRLPVPEATGAELYADAVRSLDALVPDRAFDPHQLLDHGEERIERSTRLMCTKAWPLAFQLLTALHKDGLRIWRLDKLEAAALLAREPGVAAEMNGFLAAVRAYYPQERPVTKALDVISAGIAFNRAVKRHWASLRAVSCKLILVEGIPGSGKSTAAQHIALAMGKLGIACRWWYEEQRGHPVYVYSDYEGMQAVIGELERGDFGGLIDRALAQWRAFAAAVQSAPEAVVIDGCLLGYLTWSLFPYNAAPADILRYVREVGAILHPLNPRLIYLYPRDVGAALRRITGRRGGDTEANWIRGAAGSAYGQARGLEGFEGLVAYWEAYRELADEAFAGWSGVKLAIDNSAGDWPRYYEELEILLGLKQAGEATSLFSLASLTGRYRPTAEGLPDCIIRMNAGTLIADGLPHAWPNSPLIAAGPGRFHVQSMPMQLLFEEHGFRLAGPDLLDGPVDYRFTKMPSEAD</sequence>
<dbReference type="InterPro" id="IPR027417">
    <property type="entry name" value="P-loop_NTPase"/>
</dbReference>
<accession>A0A6C0FVL8</accession>
<protein>
    <submittedName>
        <fullName evidence="1">Uncharacterized protein</fullName>
    </submittedName>
</protein>
<evidence type="ECO:0000313" key="1">
    <source>
        <dbReference type="EMBL" id="QHT58999.1"/>
    </source>
</evidence>
<dbReference type="Proteomes" id="UP000476064">
    <property type="component" value="Chromosome"/>
</dbReference>
<dbReference type="EMBL" id="CP048209">
    <property type="protein sequence ID" value="QHT58999.1"/>
    <property type="molecule type" value="Genomic_DNA"/>
</dbReference>
<dbReference type="RefSeq" id="WP_162355067.1">
    <property type="nucleotide sequence ID" value="NZ_CP048209.1"/>
</dbReference>
<dbReference type="AlphaFoldDB" id="A0A6C0FVL8"/>